<evidence type="ECO:0000313" key="7">
    <source>
        <dbReference type="EMBL" id="KAL1835045.1"/>
    </source>
</evidence>
<keyword evidence="5" id="KW-0539">Nucleus</keyword>
<sequence length="205" mass="22922">MHSLVQPNAWVALKLPSDATKVLQVVPNTTISLGKYGLFPSNLILHRPYHVTYELLDKREDEPFSRLRVVPPEELYADVFAEEEASGSSSARFCATPADESDRILSATDGVEYSLVDPESGDVVARSNREVIDENARQTLSRDEIETLKRDGASAGKDLIAKLMLSHTALDQKTTFSLAKYKLLKTKKYIRRFQVRPLDVPAFGK</sequence>
<dbReference type="EMBL" id="JAZHXJ010003600">
    <property type="protein sequence ID" value="KAL1835045.1"/>
    <property type="molecule type" value="Genomic_DNA"/>
</dbReference>
<keyword evidence="8" id="KW-1185">Reference proteome</keyword>
<dbReference type="PANTHER" id="PTHR12945:SF0">
    <property type="entry name" value="TRNA (ADENINE(58)-N(1))-METHYLTRANSFERASE NON-CATALYTIC SUBUNIT TRM6"/>
    <property type="match status" value="1"/>
</dbReference>
<accession>A0ABR3V080</accession>
<gene>
    <name evidence="7" type="ORF">VTK73DRAFT_6412</name>
</gene>
<evidence type="ECO:0000256" key="2">
    <source>
        <dbReference type="ARBA" id="ARBA00008320"/>
    </source>
</evidence>
<evidence type="ECO:0000256" key="3">
    <source>
        <dbReference type="ARBA" id="ARBA00021704"/>
    </source>
</evidence>
<protein>
    <recommendedName>
        <fullName evidence="3">tRNA (adenine(58)-N(1))-methyltransferase non-catalytic subunit TRM6</fullName>
    </recommendedName>
    <alternativeName>
        <fullName evidence="6">tRNA(m1A58)-methyltransferase subunit TRM6</fullName>
    </alternativeName>
</protein>
<proteinExistence type="inferred from homology"/>
<comment type="subcellular location">
    <subcellularLocation>
        <location evidence="1">Nucleus</location>
    </subcellularLocation>
</comment>
<comment type="similarity">
    <text evidence="2">Belongs to the TRM6/GCD10 family.</text>
</comment>
<dbReference type="PANTHER" id="PTHR12945">
    <property type="entry name" value="TRANSLATION INITIATION FACTOR EIF3-RELATED"/>
    <property type="match status" value="1"/>
</dbReference>
<dbReference type="Pfam" id="PF04189">
    <property type="entry name" value="Gcd10p"/>
    <property type="match status" value="1"/>
</dbReference>
<dbReference type="Proteomes" id="UP001586593">
    <property type="component" value="Unassembled WGS sequence"/>
</dbReference>
<organism evidence="7 8">
    <name type="scientific">Phialemonium thermophilum</name>
    <dbReference type="NCBI Taxonomy" id="223376"/>
    <lineage>
        <taxon>Eukaryota</taxon>
        <taxon>Fungi</taxon>
        <taxon>Dikarya</taxon>
        <taxon>Ascomycota</taxon>
        <taxon>Pezizomycotina</taxon>
        <taxon>Sordariomycetes</taxon>
        <taxon>Sordariomycetidae</taxon>
        <taxon>Cephalothecales</taxon>
        <taxon>Cephalothecaceae</taxon>
        <taxon>Phialemonium</taxon>
    </lineage>
</organism>
<evidence type="ECO:0000313" key="8">
    <source>
        <dbReference type="Proteomes" id="UP001586593"/>
    </source>
</evidence>
<evidence type="ECO:0000256" key="5">
    <source>
        <dbReference type="ARBA" id="ARBA00023242"/>
    </source>
</evidence>
<evidence type="ECO:0000256" key="1">
    <source>
        <dbReference type="ARBA" id="ARBA00004123"/>
    </source>
</evidence>
<name>A0ABR3V080_9PEZI</name>
<dbReference type="InterPro" id="IPR017423">
    <property type="entry name" value="TRM6"/>
</dbReference>
<keyword evidence="4" id="KW-0819">tRNA processing</keyword>
<comment type="caution">
    <text evidence="7">The sequence shown here is derived from an EMBL/GenBank/DDBJ whole genome shotgun (WGS) entry which is preliminary data.</text>
</comment>
<evidence type="ECO:0000256" key="4">
    <source>
        <dbReference type="ARBA" id="ARBA00022694"/>
    </source>
</evidence>
<reference evidence="7 8" key="1">
    <citation type="journal article" date="2024" name="Commun. Biol.">
        <title>Comparative genomic analysis of thermophilic fungi reveals convergent evolutionary adaptations and gene losses.</title>
        <authorList>
            <person name="Steindorff A.S."/>
            <person name="Aguilar-Pontes M.V."/>
            <person name="Robinson A.J."/>
            <person name="Andreopoulos B."/>
            <person name="LaButti K."/>
            <person name="Kuo A."/>
            <person name="Mondo S."/>
            <person name="Riley R."/>
            <person name="Otillar R."/>
            <person name="Haridas S."/>
            <person name="Lipzen A."/>
            <person name="Grimwood J."/>
            <person name="Schmutz J."/>
            <person name="Clum A."/>
            <person name="Reid I.D."/>
            <person name="Moisan M.C."/>
            <person name="Butler G."/>
            <person name="Nguyen T.T.M."/>
            <person name="Dewar K."/>
            <person name="Conant G."/>
            <person name="Drula E."/>
            <person name="Henrissat B."/>
            <person name="Hansel C."/>
            <person name="Singer S."/>
            <person name="Hutchinson M.I."/>
            <person name="de Vries R.P."/>
            <person name="Natvig D.O."/>
            <person name="Powell A.J."/>
            <person name="Tsang A."/>
            <person name="Grigoriev I.V."/>
        </authorList>
    </citation>
    <scope>NUCLEOTIDE SEQUENCE [LARGE SCALE GENOMIC DNA]</scope>
    <source>
        <strain evidence="7 8">ATCC 24622</strain>
    </source>
</reference>
<evidence type="ECO:0000256" key="6">
    <source>
        <dbReference type="ARBA" id="ARBA00032319"/>
    </source>
</evidence>